<feature type="region of interest" description="Disordered" evidence="1">
    <location>
        <begin position="1"/>
        <end position="33"/>
    </location>
</feature>
<accession>A0A0C2X5U2</accession>
<dbReference type="Proteomes" id="UP000054549">
    <property type="component" value="Unassembled WGS sequence"/>
</dbReference>
<dbReference type="HOGENOM" id="CLU_2037481_0_0_1"/>
<reference evidence="2 3" key="1">
    <citation type="submission" date="2014-04" db="EMBL/GenBank/DDBJ databases">
        <title>Evolutionary Origins and Diversification of the Mycorrhizal Mutualists.</title>
        <authorList>
            <consortium name="DOE Joint Genome Institute"/>
            <consortium name="Mycorrhizal Genomics Consortium"/>
            <person name="Kohler A."/>
            <person name="Kuo A."/>
            <person name="Nagy L.G."/>
            <person name="Floudas D."/>
            <person name="Copeland A."/>
            <person name="Barry K.W."/>
            <person name="Cichocki N."/>
            <person name="Veneault-Fourrey C."/>
            <person name="LaButti K."/>
            <person name="Lindquist E.A."/>
            <person name="Lipzen A."/>
            <person name="Lundell T."/>
            <person name="Morin E."/>
            <person name="Murat C."/>
            <person name="Riley R."/>
            <person name="Ohm R."/>
            <person name="Sun H."/>
            <person name="Tunlid A."/>
            <person name="Henrissat B."/>
            <person name="Grigoriev I.V."/>
            <person name="Hibbett D.S."/>
            <person name="Martin F."/>
        </authorList>
    </citation>
    <scope>NUCLEOTIDE SEQUENCE [LARGE SCALE GENOMIC DNA]</scope>
    <source>
        <strain evidence="2 3">Koide BX008</strain>
    </source>
</reference>
<feature type="compositionally biased region" description="Acidic residues" evidence="1">
    <location>
        <begin position="1"/>
        <end position="10"/>
    </location>
</feature>
<proteinExistence type="predicted"/>
<name>A0A0C2X5U2_AMAMK</name>
<organism evidence="2 3">
    <name type="scientific">Amanita muscaria (strain Koide BX008)</name>
    <dbReference type="NCBI Taxonomy" id="946122"/>
    <lineage>
        <taxon>Eukaryota</taxon>
        <taxon>Fungi</taxon>
        <taxon>Dikarya</taxon>
        <taxon>Basidiomycota</taxon>
        <taxon>Agaricomycotina</taxon>
        <taxon>Agaricomycetes</taxon>
        <taxon>Agaricomycetidae</taxon>
        <taxon>Agaricales</taxon>
        <taxon>Pluteineae</taxon>
        <taxon>Amanitaceae</taxon>
        <taxon>Amanita</taxon>
    </lineage>
</organism>
<sequence>MSDDEGDDEDRERGGLGAEMSKGEEGEDEQDMVDIEDGNATVHVSKWMCMMSDHENGPFSNTTPIHFALPKLWKAAPRRSRHLNWQSGAGLDDDDAHDDRLKRKSRGAAKRGKSELPGLEA</sequence>
<dbReference type="InParanoid" id="A0A0C2X5U2"/>
<dbReference type="AlphaFoldDB" id="A0A0C2X5U2"/>
<evidence type="ECO:0000313" key="3">
    <source>
        <dbReference type="Proteomes" id="UP000054549"/>
    </source>
</evidence>
<gene>
    <name evidence="2" type="ORF">M378DRAFT_11667</name>
</gene>
<protein>
    <submittedName>
        <fullName evidence="2">Uncharacterized protein</fullName>
    </submittedName>
</protein>
<keyword evidence="3" id="KW-1185">Reference proteome</keyword>
<evidence type="ECO:0000313" key="2">
    <source>
        <dbReference type="EMBL" id="KIL64083.1"/>
    </source>
</evidence>
<feature type="region of interest" description="Disordered" evidence="1">
    <location>
        <begin position="84"/>
        <end position="121"/>
    </location>
</feature>
<dbReference type="EMBL" id="KN818252">
    <property type="protein sequence ID" value="KIL64083.1"/>
    <property type="molecule type" value="Genomic_DNA"/>
</dbReference>
<feature type="compositionally biased region" description="Basic residues" evidence="1">
    <location>
        <begin position="102"/>
        <end position="111"/>
    </location>
</feature>
<evidence type="ECO:0000256" key="1">
    <source>
        <dbReference type="SAM" id="MobiDB-lite"/>
    </source>
</evidence>